<evidence type="ECO:0000256" key="3">
    <source>
        <dbReference type="ARBA" id="ARBA00048098"/>
    </source>
</evidence>
<keyword evidence="6" id="KW-1185">Reference proteome</keyword>
<proteinExistence type="predicted"/>
<accession>A0ABR4GHF1</accession>
<reference evidence="5 6" key="1">
    <citation type="submission" date="2024-07" db="EMBL/GenBank/DDBJ databases">
        <title>Section-level genome sequencing and comparative genomics of Aspergillus sections Usti and Cavernicolus.</title>
        <authorList>
            <consortium name="Lawrence Berkeley National Laboratory"/>
            <person name="Nybo J.L."/>
            <person name="Vesth T.C."/>
            <person name="Theobald S."/>
            <person name="Frisvad J.C."/>
            <person name="Larsen T.O."/>
            <person name="Kjaerboelling I."/>
            <person name="Rothschild-Mancinelli K."/>
            <person name="Lyhne E.K."/>
            <person name="Kogle M.E."/>
            <person name="Barry K."/>
            <person name="Clum A."/>
            <person name="Na H."/>
            <person name="Ledsgaard L."/>
            <person name="Lin J."/>
            <person name="Lipzen A."/>
            <person name="Kuo A."/>
            <person name="Riley R."/>
            <person name="Mondo S."/>
            <person name="Labutti K."/>
            <person name="Haridas S."/>
            <person name="Pangalinan J."/>
            <person name="Salamov A.A."/>
            <person name="Simmons B.A."/>
            <person name="Magnuson J.K."/>
            <person name="Chen J."/>
            <person name="Drula E."/>
            <person name="Henrissat B."/>
            <person name="Wiebenga A."/>
            <person name="Lubbers R.J."/>
            <person name="Gomes A.C."/>
            <person name="Makela M.R."/>
            <person name="Stajich J."/>
            <person name="Grigoriev I.V."/>
            <person name="Mortensen U.H."/>
            <person name="De Vries R.P."/>
            <person name="Baker S.E."/>
            <person name="Andersen M.R."/>
        </authorList>
    </citation>
    <scope>NUCLEOTIDE SEQUENCE [LARGE SCALE GENOMIC DNA]</scope>
    <source>
        <strain evidence="5 6">CBS 209.92</strain>
    </source>
</reference>
<keyword evidence="2" id="KW-0378">Hydrolase</keyword>
<protein>
    <recommendedName>
        <fullName evidence="1">small monomeric GTPase</fullName>
        <ecNumber evidence="1">3.6.5.2</ecNumber>
    </recommendedName>
</protein>
<evidence type="ECO:0000256" key="2">
    <source>
        <dbReference type="ARBA" id="ARBA00022801"/>
    </source>
</evidence>
<dbReference type="PANTHER" id="PTHR45704">
    <property type="entry name" value="RAS-LIKE FAMILY MEMBER 11"/>
    <property type="match status" value="1"/>
</dbReference>
<dbReference type="Proteomes" id="UP001610563">
    <property type="component" value="Unassembled WGS sequence"/>
</dbReference>
<evidence type="ECO:0000313" key="5">
    <source>
        <dbReference type="EMBL" id="KAL2798472.1"/>
    </source>
</evidence>
<evidence type="ECO:0000256" key="4">
    <source>
        <dbReference type="SAM" id="MobiDB-lite"/>
    </source>
</evidence>
<dbReference type="Gene3D" id="3.40.50.300">
    <property type="entry name" value="P-loop containing nucleotide triphosphate hydrolases"/>
    <property type="match status" value="1"/>
</dbReference>
<sequence length="325" mass="36197">MPPQVSKYCHNRWTDFRGYGPCGWDTRRKQTMVDKRVYMLAFEDEVPYFINNETYFTSRNAVPPDGYILLYDATSRESFAFIERAVGVIVEGIRGGSLIARERDPEGEGVAKNGNRRVDSVPGSLVRMGSKDKVQHAASGGLFKTSVLAWTRNDRSGKQAGIPASTFTCFPHLPAELQLAILRACLTSANPVIADAPHLAGINIAILRVNKFFHVEGTKIYQTQNHFLPRRPIYLVGDISWVGIAGQSRVVSEQEGRELAEQYGCAHFESSSRKLEPVQRVVNGLVRDVVARRRGQGAEDGVPGSTPREKSLRESVAQRVSRMFE</sequence>
<comment type="catalytic activity">
    <reaction evidence="3">
        <text>GTP + H2O = GDP + phosphate + H(+)</text>
        <dbReference type="Rhea" id="RHEA:19669"/>
        <dbReference type="ChEBI" id="CHEBI:15377"/>
        <dbReference type="ChEBI" id="CHEBI:15378"/>
        <dbReference type="ChEBI" id="CHEBI:37565"/>
        <dbReference type="ChEBI" id="CHEBI:43474"/>
        <dbReference type="ChEBI" id="CHEBI:58189"/>
        <dbReference type="EC" id="3.6.5.2"/>
    </reaction>
</comment>
<name>A0ABR4GHF1_9EURO</name>
<comment type="caution">
    <text evidence="5">The sequence shown here is derived from an EMBL/GenBank/DDBJ whole genome shotgun (WGS) entry which is preliminary data.</text>
</comment>
<feature type="region of interest" description="Disordered" evidence="4">
    <location>
        <begin position="294"/>
        <end position="325"/>
    </location>
</feature>
<gene>
    <name evidence="5" type="ORF">BJX66DRAFT_334173</name>
</gene>
<organism evidence="5 6">
    <name type="scientific">Aspergillus keveii</name>
    <dbReference type="NCBI Taxonomy" id="714993"/>
    <lineage>
        <taxon>Eukaryota</taxon>
        <taxon>Fungi</taxon>
        <taxon>Dikarya</taxon>
        <taxon>Ascomycota</taxon>
        <taxon>Pezizomycotina</taxon>
        <taxon>Eurotiomycetes</taxon>
        <taxon>Eurotiomycetidae</taxon>
        <taxon>Eurotiales</taxon>
        <taxon>Aspergillaceae</taxon>
        <taxon>Aspergillus</taxon>
        <taxon>Aspergillus subgen. Nidulantes</taxon>
    </lineage>
</organism>
<dbReference type="InterPro" id="IPR051065">
    <property type="entry name" value="Ras-related_GTPase"/>
</dbReference>
<evidence type="ECO:0000256" key="1">
    <source>
        <dbReference type="ARBA" id="ARBA00011984"/>
    </source>
</evidence>
<dbReference type="InterPro" id="IPR027417">
    <property type="entry name" value="P-loop_NTPase"/>
</dbReference>
<dbReference type="EC" id="3.6.5.2" evidence="1"/>
<dbReference type="EMBL" id="JBFTWV010000013">
    <property type="protein sequence ID" value="KAL2798472.1"/>
    <property type="molecule type" value="Genomic_DNA"/>
</dbReference>
<evidence type="ECO:0000313" key="6">
    <source>
        <dbReference type="Proteomes" id="UP001610563"/>
    </source>
</evidence>